<evidence type="ECO:0000313" key="2">
    <source>
        <dbReference type="Proteomes" id="UP001177021"/>
    </source>
</evidence>
<dbReference type="Proteomes" id="UP001177021">
    <property type="component" value="Unassembled WGS sequence"/>
</dbReference>
<comment type="caution">
    <text evidence="1">The sequence shown here is derived from an EMBL/GenBank/DDBJ whole genome shotgun (WGS) entry which is preliminary data.</text>
</comment>
<accession>A0ACB0JKM7</accession>
<protein>
    <submittedName>
        <fullName evidence="1">Uncharacterized protein</fullName>
    </submittedName>
</protein>
<keyword evidence="2" id="KW-1185">Reference proteome</keyword>
<name>A0ACB0JKM7_TRIPR</name>
<proteinExistence type="predicted"/>
<sequence>MAQDHIVIKIPDDTAPSTSKIDENDSAKTSSTTKNDEIEEISDEDNNENQTVVEESPKVEEPPKVEESPKDQIGGLRRRIGRIVKSGRLSSRKDDDGEDDRLMEEGYQDEDKKKPYFGVWIHGLIFFVIIGLFATTLKVPFLKGVKFWEVNLWKWVLLILFLICGGLISRWIVRVAVCIVEYKAPSMKKVLHVYIMSKIVEYFFWMVLFFTTWRCLFHERAKREKWTAYITKILIDFLAGVFVWLLKTLVVKVLTSNVYSTTYLERIKESLFDQFVIETLSGPPSAEIPKTGGRLSNGIGMDQLKKMDSNNVSAWKMKKLINLVCEEKLTMMGEHARHIESEDGANTVAQKIYENLDRRDDSFIYHEDVLKQYKVLNRKNLFEGAIDSGKISKSALEKWVMNAFRERRTLASALGNTKTVVKKVNRMLNVLACSTILLICLIVIGIATTKILLILLSQIVLFAFVFGNTAKTMFKAVIFLFVTHPYDVGDRCQIDEIEMVVEEINIFTTIFLGYDNQKIIIPNNILATKTIQNFYRSRDMEDCIDFFIHVATSDDQISKIKRRVHSFVEENKDHWYPSPTIVFKSQKEQPDMVKLTIILNHRMNFQDRKQRDIRRSLVIEELLKIFKDLEIKSKMM</sequence>
<evidence type="ECO:0000313" key="1">
    <source>
        <dbReference type="EMBL" id="CAJ2644184.1"/>
    </source>
</evidence>
<gene>
    <name evidence="1" type="ORF">MILVUS5_LOCUS13278</name>
</gene>
<dbReference type="EMBL" id="CASHSV030000034">
    <property type="protein sequence ID" value="CAJ2644184.1"/>
    <property type="molecule type" value="Genomic_DNA"/>
</dbReference>
<reference evidence="1" key="1">
    <citation type="submission" date="2023-10" db="EMBL/GenBank/DDBJ databases">
        <authorList>
            <person name="Rodriguez Cubillos JULIANA M."/>
            <person name="De Vega J."/>
        </authorList>
    </citation>
    <scope>NUCLEOTIDE SEQUENCE</scope>
</reference>
<organism evidence="1 2">
    <name type="scientific">Trifolium pratense</name>
    <name type="common">Red clover</name>
    <dbReference type="NCBI Taxonomy" id="57577"/>
    <lineage>
        <taxon>Eukaryota</taxon>
        <taxon>Viridiplantae</taxon>
        <taxon>Streptophyta</taxon>
        <taxon>Embryophyta</taxon>
        <taxon>Tracheophyta</taxon>
        <taxon>Spermatophyta</taxon>
        <taxon>Magnoliopsida</taxon>
        <taxon>eudicotyledons</taxon>
        <taxon>Gunneridae</taxon>
        <taxon>Pentapetalae</taxon>
        <taxon>rosids</taxon>
        <taxon>fabids</taxon>
        <taxon>Fabales</taxon>
        <taxon>Fabaceae</taxon>
        <taxon>Papilionoideae</taxon>
        <taxon>50 kb inversion clade</taxon>
        <taxon>NPAAA clade</taxon>
        <taxon>Hologalegina</taxon>
        <taxon>IRL clade</taxon>
        <taxon>Trifolieae</taxon>
        <taxon>Trifolium</taxon>
    </lineage>
</organism>